<keyword evidence="8" id="KW-0812">Transmembrane</keyword>
<evidence type="ECO:0000256" key="5">
    <source>
        <dbReference type="ARBA" id="ARBA00029447"/>
    </source>
</evidence>
<feature type="region of interest" description="Disordered" evidence="7">
    <location>
        <begin position="269"/>
        <end position="307"/>
    </location>
</feature>
<dbReference type="Gene3D" id="1.10.8.500">
    <property type="entry name" value="HAMP domain in histidine kinase"/>
    <property type="match status" value="1"/>
</dbReference>
<evidence type="ECO:0000256" key="8">
    <source>
        <dbReference type="SAM" id="Phobius"/>
    </source>
</evidence>
<evidence type="ECO:0000256" key="1">
    <source>
        <dbReference type="ARBA" id="ARBA00004236"/>
    </source>
</evidence>
<dbReference type="OrthoDB" id="9804712at2"/>
<keyword evidence="2" id="KW-1003">Cell membrane</keyword>
<evidence type="ECO:0000313" key="11">
    <source>
        <dbReference type="EMBL" id="QAS53251.1"/>
    </source>
</evidence>
<dbReference type="Pfam" id="PF00015">
    <property type="entry name" value="MCPsignal"/>
    <property type="match status" value="1"/>
</dbReference>
<feature type="domain" description="HAMP" evidence="10">
    <location>
        <begin position="206"/>
        <end position="259"/>
    </location>
</feature>
<gene>
    <name evidence="11" type="ORF">HLI_14150</name>
</gene>
<evidence type="ECO:0000256" key="4">
    <source>
        <dbReference type="ARBA" id="ARBA00023224"/>
    </source>
</evidence>
<dbReference type="SUPFAM" id="SSF58104">
    <property type="entry name" value="Methyl-accepting chemotaxis protein (MCP) signaling domain"/>
    <property type="match status" value="1"/>
</dbReference>
<dbReference type="SMART" id="SM00283">
    <property type="entry name" value="MA"/>
    <property type="match status" value="1"/>
</dbReference>
<feature type="compositionally biased region" description="Polar residues" evidence="7">
    <location>
        <begin position="295"/>
        <end position="307"/>
    </location>
</feature>
<keyword evidence="4 6" id="KW-0807">Transducer</keyword>
<name>A0A410MEV0_9BACI</name>
<evidence type="ECO:0000256" key="7">
    <source>
        <dbReference type="SAM" id="MobiDB-lite"/>
    </source>
</evidence>
<comment type="subcellular location">
    <subcellularLocation>
        <location evidence="1">Cell membrane</location>
    </subcellularLocation>
</comment>
<dbReference type="PROSITE" id="PS50885">
    <property type="entry name" value="HAMP"/>
    <property type="match status" value="1"/>
</dbReference>
<dbReference type="PANTHER" id="PTHR32089">
    <property type="entry name" value="METHYL-ACCEPTING CHEMOTAXIS PROTEIN MCPB"/>
    <property type="match status" value="1"/>
</dbReference>
<protein>
    <submittedName>
        <fullName evidence="11">Methyl-accepting chemotaxis protein</fullName>
    </submittedName>
</protein>
<dbReference type="RefSeq" id="WP_128525529.1">
    <property type="nucleotide sequence ID" value="NZ_CP026118.1"/>
</dbReference>
<reference evidence="11 12" key="1">
    <citation type="submission" date="2018-01" db="EMBL/GenBank/DDBJ databases">
        <title>The whole genome sequencing and assembly of Halobacillus litoralis ERB031 strain.</title>
        <authorList>
            <person name="Lee S.-J."/>
            <person name="Park M.-K."/>
            <person name="Kim J.-Y."/>
            <person name="Lee Y.-J."/>
            <person name="Yi H."/>
            <person name="Bahn Y.-S."/>
            <person name="Kim J.F."/>
            <person name="Lee D.-W."/>
        </authorList>
    </citation>
    <scope>NUCLEOTIDE SEQUENCE [LARGE SCALE GENOMIC DNA]</scope>
    <source>
        <strain evidence="11 12">ERB 031</strain>
    </source>
</reference>
<evidence type="ECO:0000256" key="6">
    <source>
        <dbReference type="PROSITE-ProRule" id="PRU00284"/>
    </source>
</evidence>
<dbReference type="AlphaFoldDB" id="A0A410MEV0"/>
<dbReference type="EMBL" id="CP026118">
    <property type="protein sequence ID" value="QAS53251.1"/>
    <property type="molecule type" value="Genomic_DNA"/>
</dbReference>
<dbReference type="Gene3D" id="1.10.287.950">
    <property type="entry name" value="Methyl-accepting chemotaxis protein"/>
    <property type="match status" value="1"/>
</dbReference>
<dbReference type="Proteomes" id="UP000287756">
    <property type="component" value="Chromosome"/>
</dbReference>
<dbReference type="InterPro" id="IPR004089">
    <property type="entry name" value="MCPsignal_dom"/>
</dbReference>
<feature type="domain" description="Methyl-accepting transducer" evidence="9">
    <location>
        <begin position="278"/>
        <end position="535"/>
    </location>
</feature>
<dbReference type="GO" id="GO:0005886">
    <property type="term" value="C:plasma membrane"/>
    <property type="evidence" value="ECO:0007669"/>
    <property type="project" value="UniProtKB-SubCell"/>
</dbReference>
<keyword evidence="8" id="KW-1133">Transmembrane helix</keyword>
<dbReference type="PROSITE" id="PS50111">
    <property type="entry name" value="CHEMOTAXIS_TRANSDUC_2"/>
    <property type="match status" value="1"/>
</dbReference>
<feature type="region of interest" description="Disordered" evidence="7">
    <location>
        <begin position="508"/>
        <end position="550"/>
    </location>
</feature>
<comment type="similarity">
    <text evidence="5">Belongs to the methyl-accepting chemotaxis (MCP) protein family.</text>
</comment>
<dbReference type="SMART" id="SM00304">
    <property type="entry name" value="HAMP"/>
    <property type="match status" value="1"/>
</dbReference>
<dbReference type="CDD" id="cd11386">
    <property type="entry name" value="MCP_signal"/>
    <property type="match status" value="1"/>
</dbReference>
<feature type="compositionally biased region" description="Low complexity" evidence="7">
    <location>
        <begin position="276"/>
        <end position="291"/>
    </location>
</feature>
<keyword evidence="3 8" id="KW-0472">Membrane</keyword>
<feature type="transmembrane region" description="Helical" evidence="8">
    <location>
        <begin position="183"/>
        <end position="204"/>
    </location>
</feature>
<evidence type="ECO:0000259" key="10">
    <source>
        <dbReference type="PROSITE" id="PS50885"/>
    </source>
</evidence>
<dbReference type="GO" id="GO:0007165">
    <property type="term" value="P:signal transduction"/>
    <property type="evidence" value="ECO:0007669"/>
    <property type="project" value="UniProtKB-KW"/>
</dbReference>
<accession>A0A410MEV0</accession>
<organism evidence="11 12">
    <name type="scientific">Halobacillus litoralis</name>
    <dbReference type="NCBI Taxonomy" id="45668"/>
    <lineage>
        <taxon>Bacteria</taxon>
        <taxon>Bacillati</taxon>
        <taxon>Bacillota</taxon>
        <taxon>Bacilli</taxon>
        <taxon>Bacillales</taxon>
        <taxon>Bacillaceae</taxon>
        <taxon>Halobacillus</taxon>
    </lineage>
</organism>
<dbReference type="InterPro" id="IPR003660">
    <property type="entry name" value="HAMP_dom"/>
</dbReference>
<feature type="compositionally biased region" description="Low complexity" evidence="7">
    <location>
        <begin position="511"/>
        <end position="531"/>
    </location>
</feature>
<evidence type="ECO:0000259" key="9">
    <source>
        <dbReference type="PROSITE" id="PS50111"/>
    </source>
</evidence>
<evidence type="ECO:0000256" key="2">
    <source>
        <dbReference type="ARBA" id="ARBA00022475"/>
    </source>
</evidence>
<proteinExistence type="inferred from homology"/>
<feature type="transmembrane region" description="Helical" evidence="8">
    <location>
        <begin position="12"/>
        <end position="33"/>
    </location>
</feature>
<sequence>MKIWNHLSVGAKYATAFIFTVILFTVTIAISYYELKIAETSVEELDDRSEIAIETAEMASLARTKDIRIADYVSEPRREHIESFEEKRTRFNELQEVYTETFKGTELESTMQTVSDVDEQINTLFLDEIVGNVSNTTEISDLRRETQTLRAELVDALGELQTQAETAMGESMTETQSNLQKTILILISSGLLALVIGSVIMWMVNRSIRKRMEGLVKAADQISEGELYHELRSDNHKDEVGQLTTSMSLMQYNLQQLITEIRDLSTKVNNQSRELQQSSSEVQEASEQVAATMEELSSASEQQAGDATTLTEMMDQLARRIEESNETGIKVSHQSQKVMEQSNEGQALMDLSVEQMRAIHHVMETSVKKVHHLDEQSGEISKLVHVIRDIAEQTNLLALNAAIEAARAGEHGRGFAVVADEVRKLAEQVSDSVGEITHMVGNIQQESKNVSHSLEDGYEKVEQGTSQIQRTGETFHAIQDSIKAMVEGIDYISTNLEDIQENTTSMNHSIESVASSSEESAAGVEETTASTQQTNSSMEHVSHHAQELAAMSERLDESLKKFKLQ</sequence>
<dbReference type="PANTHER" id="PTHR32089:SF112">
    <property type="entry name" value="LYSOZYME-LIKE PROTEIN-RELATED"/>
    <property type="match status" value="1"/>
</dbReference>
<dbReference type="KEGG" id="hli:HLI_14150"/>
<evidence type="ECO:0000313" key="12">
    <source>
        <dbReference type="Proteomes" id="UP000287756"/>
    </source>
</evidence>
<evidence type="ECO:0000256" key="3">
    <source>
        <dbReference type="ARBA" id="ARBA00023136"/>
    </source>
</evidence>